<dbReference type="Proteomes" id="UP000245626">
    <property type="component" value="Unassembled WGS sequence"/>
</dbReference>
<evidence type="ECO:0000313" key="1">
    <source>
        <dbReference type="EMBL" id="PWN50335.1"/>
    </source>
</evidence>
<name>A0ACD0NWX8_9BASI</name>
<protein>
    <submittedName>
        <fullName evidence="1">Ferredoxin reductase-like protein</fullName>
    </submittedName>
</protein>
<organism evidence="1 2">
    <name type="scientific">Violaceomyces palustris</name>
    <dbReference type="NCBI Taxonomy" id="1673888"/>
    <lineage>
        <taxon>Eukaryota</taxon>
        <taxon>Fungi</taxon>
        <taxon>Dikarya</taxon>
        <taxon>Basidiomycota</taxon>
        <taxon>Ustilaginomycotina</taxon>
        <taxon>Ustilaginomycetes</taxon>
        <taxon>Violaceomycetales</taxon>
        <taxon>Violaceomycetaceae</taxon>
        <taxon>Violaceomyces</taxon>
    </lineage>
</organism>
<proteinExistence type="predicted"/>
<keyword evidence="2" id="KW-1185">Reference proteome</keyword>
<accession>A0ACD0NWX8</accession>
<reference evidence="1 2" key="1">
    <citation type="journal article" date="2018" name="Mol. Biol. Evol.">
        <title>Broad Genomic Sampling Reveals a Smut Pathogenic Ancestry of the Fungal Clade Ustilaginomycotina.</title>
        <authorList>
            <person name="Kijpornyongpan T."/>
            <person name="Mondo S.J."/>
            <person name="Barry K."/>
            <person name="Sandor L."/>
            <person name="Lee J."/>
            <person name="Lipzen A."/>
            <person name="Pangilinan J."/>
            <person name="LaButti K."/>
            <person name="Hainaut M."/>
            <person name="Henrissat B."/>
            <person name="Grigoriev I.V."/>
            <person name="Spatafora J.W."/>
            <person name="Aime M.C."/>
        </authorList>
    </citation>
    <scope>NUCLEOTIDE SEQUENCE [LARGE SCALE GENOMIC DNA]</scope>
    <source>
        <strain evidence="1 2">SA 807</strain>
    </source>
</reference>
<dbReference type="EMBL" id="KZ819942">
    <property type="protein sequence ID" value="PWN50335.1"/>
    <property type="molecule type" value="Genomic_DNA"/>
</dbReference>
<gene>
    <name evidence="1" type="ORF">IE53DRAFT_387360</name>
</gene>
<evidence type="ECO:0000313" key="2">
    <source>
        <dbReference type="Proteomes" id="UP000245626"/>
    </source>
</evidence>
<sequence>MVPEQIALVASVLLTFVSCIAFTKFLAILTGNSLLYHFDQATDFMDLNVILAFVVGLALSIGALFYFDGSKPKPVLKPTEWQWFTLTQKTQLSPNTALYRFKLPKPNSILGLPIGQHISIQAEINGKNVMRSYTPTSSDDDLGFFDLLIKSYEQGNISKYVGQMKIGDKIQVRGPKGQMKYENGLVSRLGMIAGGTGLTPCLQIIRAALKDPKDKTKIDLIYANVNHEDILLKDELDQLAEKHPDQFRIHYFLNNPPQGWTGGSGFVSKEAIEKYLPKSADDIKILMCGPPPMITAMKKHLSELGYPAPRPVSKLPDQVFCF</sequence>